<evidence type="ECO:0000313" key="2">
    <source>
        <dbReference type="EMBL" id="KAL2612463.1"/>
    </source>
</evidence>
<gene>
    <name evidence="2" type="ORF">R1flu_024155</name>
</gene>
<proteinExistence type="predicted"/>
<feature type="region of interest" description="Disordered" evidence="1">
    <location>
        <begin position="44"/>
        <end position="67"/>
    </location>
</feature>
<protein>
    <submittedName>
        <fullName evidence="2">Uncharacterized protein</fullName>
    </submittedName>
</protein>
<accession>A0ABD1XY49</accession>
<organism evidence="2 3">
    <name type="scientific">Riccia fluitans</name>
    <dbReference type="NCBI Taxonomy" id="41844"/>
    <lineage>
        <taxon>Eukaryota</taxon>
        <taxon>Viridiplantae</taxon>
        <taxon>Streptophyta</taxon>
        <taxon>Embryophyta</taxon>
        <taxon>Marchantiophyta</taxon>
        <taxon>Marchantiopsida</taxon>
        <taxon>Marchantiidae</taxon>
        <taxon>Marchantiales</taxon>
        <taxon>Ricciaceae</taxon>
        <taxon>Riccia</taxon>
    </lineage>
</organism>
<evidence type="ECO:0000313" key="3">
    <source>
        <dbReference type="Proteomes" id="UP001605036"/>
    </source>
</evidence>
<dbReference type="AlphaFoldDB" id="A0ABD1XY49"/>
<dbReference type="EMBL" id="JBHFFA010000007">
    <property type="protein sequence ID" value="KAL2612463.1"/>
    <property type="molecule type" value="Genomic_DNA"/>
</dbReference>
<keyword evidence="3" id="KW-1185">Reference proteome</keyword>
<feature type="compositionally biased region" description="Basic residues" evidence="1">
    <location>
        <begin position="58"/>
        <end position="67"/>
    </location>
</feature>
<name>A0ABD1XY49_9MARC</name>
<evidence type="ECO:0000256" key="1">
    <source>
        <dbReference type="SAM" id="MobiDB-lite"/>
    </source>
</evidence>
<comment type="caution">
    <text evidence="2">The sequence shown here is derived from an EMBL/GenBank/DDBJ whole genome shotgun (WGS) entry which is preliminary data.</text>
</comment>
<sequence length="67" mass="7098">MGSVPLRIGSKARDDPVSVTAVGRPAIDRVSGQVTQVVSIPDSMAAKRPAVVTEKRSIGAKRKNKEQ</sequence>
<dbReference type="Proteomes" id="UP001605036">
    <property type="component" value="Unassembled WGS sequence"/>
</dbReference>
<reference evidence="2 3" key="1">
    <citation type="submission" date="2024-09" db="EMBL/GenBank/DDBJ databases">
        <title>Chromosome-scale assembly of Riccia fluitans.</title>
        <authorList>
            <person name="Paukszto L."/>
            <person name="Sawicki J."/>
            <person name="Karawczyk K."/>
            <person name="Piernik-Szablinska J."/>
            <person name="Szczecinska M."/>
            <person name="Mazdziarz M."/>
        </authorList>
    </citation>
    <scope>NUCLEOTIDE SEQUENCE [LARGE SCALE GENOMIC DNA]</scope>
    <source>
        <strain evidence="2">Rf_01</strain>
        <tissue evidence="2">Aerial parts of the thallus</tissue>
    </source>
</reference>